<keyword evidence="2" id="KW-0698">rRNA processing</keyword>
<feature type="domain" description="HRDC" evidence="10">
    <location>
        <begin position="492"/>
        <end position="572"/>
    </location>
</feature>
<dbReference type="SMART" id="SM00341">
    <property type="entry name" value="HRDC"/>
    <property type="match status" value="1"/>
</dbReference>
<feature type="region of interest" description="Disordered" evidence="9">
    <location>
        <begin position="119"/>
        <end position="186"/>
    </location>
</feature>
<keyword evidence="4" id="KW-0378">Hydrolase</keyword>
<dbReference type="STRING" id="1806994.A0A507CE79"/>
<dbReference type="AlphaFoldDB" id="A0A507CE79"/>
<dbReference type="FunFam" id="3.30.420.10:FF:000059">
    <property type="entry name" value="Exosome complex exonuclease Rrp6"/>
    <property type="match status" value="1"/>
</dbReference>
<reference evidence="11 12" key="1">
    <citation type="journal article" date="2019" name="Sci. Rep.">
        <title>Comparative genomics of chytrid fungi reveal insights into the obligate biotrophic and pathogenic lifestyle of Synchytrium endobioticum.</title>
        <authorList>
            <person name="van de Vossenberg B.T.L.H."/>
            <person name="Warris S."/>
            <person name="Nguyen H.D.T."/>
            <person name="van Gent-Pelzer M.P.E."/>
            <person name="Joly D.L."/>
            <person name="van de Geest H.C."/>
            <person name="Bonants P.J.M."/>
            <person name="Smith D.S."/>
            <person name="Levesque C.A."/>
            <person name="van der Lee T.A.J."/>
        </authorList>
    </citation>
    <scope>NUCLEOTIDE SEQUENCE [LARGE SCALE GENOMIC DNA]</scope>
    <source>
        <strain evidence="11 12">JEL517</strain>
    </source>
</reference>
<dbReference type="GO" id="GO:0071051">
    <property type="term" value="P:poly(A)-dependent snoRNA 3'-end processing"/>
    <property type="evidence" value="ECO:0007669"/>
    <property type="project" value="TreeGrafter"/>
</dbReference>
<protein>
    <recommendedName>
        <fullName evidence="10">HRDC domain-containing protein</fullName>
    </recommendedName>
</protein>
<evidence type="ECO:0000256" key="1">
    <source>
        <dbReference type="ARBA" id="ARBA00004123"/>
    </source>
</evidence>
<feature type="compositionally biased region" description="Polar residues" evidence="9">
    <location>
        <begin position="151"/>
        <end position="169"/>
    </location>
</feature>
<evidence type="ECO:0000256" key="4">
    <source>
        <dbReference type="ARBA" id="ARBA00022801"/>
    </source>
</evidence>
<evidence type="ECO:0000256" key="3">
    <source>
        <dbReference type="ARBA" id="ARBA00022722"/>
    </source>
</evidence>
<dbReference type="GO" id="GO:0000166">
    <property type="term" value="F:nucleotide binding"/>
    <property type="evidence" value="ECO:0007669"/>
    <property type="project" value="InterPro"/>
</dbReference>
<keyword evidence="6" id="KW-0269">Exonuclease</keyword>
<dbReference type="Pfam" id="PF00570">
    <property type="entry name" value="HRDC"/>
    <property type="match status" value="1"/>
</dbReference>
<sequence length="721" mass="79941">MDADEGQAAASFPSQSLLKSLTHLTRESADLSQNEQKITKAVTSSYAETLNDVSGRLLGLCNDLIGLASTTQTSAGLAVKRPHRVAFDDIEDALDGFTKVEDVIDNLLELANTNLDEATGRSSEYAPNKLPNSPAGYEGSKGTFRGRKSRQTGSLKWNNGGNKSVNSKPQLKFEDRIDNSNDTPWPWPSKLIEKPNALKPWAPLAGINQEGIMSAAMAEHVKSLGVGTGPTIHPYEYEIQNIDYPDWMFDNKPEKIWTPFQDTDYTYVSTVDDLKKMTAVLEAASEIAVDTEHHDYRTYLGLVCLIQISTREQDFIVDTLGPLRSHLYLLNRSFTNPNIVKVFHGAESDVVWLQRDFGVYIVNLFDTFHASHVLDMPYHSFQYLLQFYCTVETDKTYQMADWRTRPLSPQMIKYARTDTHYLLYIWDRMRNELLTKSPIGTHQLLTAVLRRSEATSLQVFIKPYYDAESGEGSGGWRHALGKAGNQLMGGMTSEQFCVFKAIHAWRDHVARVEDESTRYVMPHHMLLALADRMPSEVSGLAGCCSPMPALVRMHSVKLVELIENARVEARQMAKSRIEESERIINEDALRRQQISLHIRFPTDENTKDESDDTTMDIMVPTPPTPLVSVTKSVPSSPASHKTLTGFGGVPRTVAMPMLAASSSLFGGVAASASDLLHTSSTISSSSSNSSVKGRSVNAAFAELTQKKSLTSVAAAKQSALF</sequence>
<dbReference type="Proteomes" id="UP000319731">
    <property type="component" value="Unassembled WGS sequence"/>
</dbReference>
<dbReference type="InterPro" id="IPR010997">
    <property type="entry name" value="HRDC-like_sf"/>
</dbReference>
<dbReference type="InterPro" id="IPR012588">
    <property type="entry name" value="Exosome-assoc_fac_Rrp6_N"/>
</dbReference>
<keyword evidence="5" id="KW-0271">Exosome</keyword>
<dbReference type="InterPro" id="IPR002562">
    <property type="entry name" value="3'-5'_exonuclease_dom"/>
</dbReference>
<dbReference type="FunFam" id="1.10.150.80:FF:000001">
    <property type="entry name" value="Putative exosome component 10"/>
    <property type="match status" value="1"/>
</dbReference>
<evidence type="ECO:0000256" key="9">
    <source>
        <dbReference type="SAM" id="MobiDB-lite"/>
    </source>
</evidence>
<dbReference type="InterPro" id="IPR002121">
    <property type="entry name" value="HRDC_dom"/>
</dbReference>
<comment type="similarity">
    <text evidence="8">Belongs to the exosome component 10/RRP6 family.</text>
</comment>
<evidence type="ECO:0000256" key="6">
    <source>
        <dbReference type="ARBA" id="ARBA00022839"/>
    </source>
</evidence>
<dbReference type="InterPro" id="IPR044876">
    <property type="entry name" value="HRDC_dom_sf"/>
</dbReference>
<comment type="subcellular location">
    <subcellularLocation>
        <location evidence="1">Nucleus</location>
    </subcellularLocation>
</comment>
<evidence type="ECO:0000259" key="10">
    <source>
        <dbReference type="PROSITE" id="PS50967"/>
    </source>
</evidence>
<dbReference type="SUPFAM" id="SSF53098">
    <property type="entry name" value="Ribonuclease H-like"/>
    <property type="match status" value="1"/>
</dbReference>
<proteinExistence type="inferred from homology"/>
<dbReference type="Gene3D" id="1.10.150.80">
    <property type="entry name" value="HRDC domain"/>
    <property type="match status" value="1"/>
</dbReference>
<dbReference type="SMART" id="SM00474">
    <property type="entry name" value="35EXOc"/>
    <property type="match status" value="1"/>
</dbReference>
<dbReference type="GO" id="GO:0000175">
    <property type="term" value="F:3'-5'-RNA exonuclease activity"/>
    <property type="evidence" value="ECO:0007669"/>
    <property type="project" value="InterPro"/>
</dbReference>
<dbReference type="GO" id="GO:0000467">
    <property type="term" value="P:exonucleolytic trimming to generate mature 3'-end of 5.8S rRNA from tricistronic rRNA transcript (SSU-rRNA, 5.8S rRNA, LSU-rRNA)"/>
    <property type="evidence" value="ECO:0007669"/>
    <property type="project" value="InterPro"/>
</dbReference>
<keyword evidence="12" id="KW-1185">Reference proteome</keyword>
<dbReference type="CDD" id="cd06147">
    <property type="entry name" value="Rrp6p_like_exo"/>
    <property type="match status" value="1"/>
</dbReference>
<keyword evidence="7" id="KW-0539">Nucleus</keyword>
<dbReference type="GO" id="GO:0071035">
    <property type="term" value="P:nuclear polyadenylation-dependent rRNA catabolic process"/>
    <property type="evidence" value="ECO:0007669"/>
    <property type="project" value="TreeGrafter"/>
</dbReference>
<dbReference type="GO" id="GO:0003727">
    <property type="term" value="F:single-stranded RNA binding"/>
    <property type="evidence" value="ECO:0007669"/>
    <property type="project" value="TreeGrafter"/>
</dbReference>
<gene>
    <name evidence="11" type="ORF">SmJEL517_g01543</name>
</gene>
<dbReference type="GO" id="GO:0071044">
    <property type="term" value="P:histone mRNA catabolic process"/>
    <property type="evidence" value="ECO:0007669"/>
    <property type="project" value="TreeGrafter"/>
</dbReference>
<dbReference type="OrthoDB" id="2250022at2759"/>
<dbReference type="Gene3D" id="3.30.420.10">
    <property type="entry name" value="Ribonuclease H-like superfamily/Ribonuclease H"/>
    <property type="match status" value="1"/>
</dbReference>
<dbReference type="GO" id="GO:0071039">
    <property type="term" value="P:nuclear polyadenylation-dependent CUT catabolic process"/>
    <property type="evidence" value="ECO:0007669"/>
    <property type="project" value="TreeGrafter"/>
</dbReference>
<evidence type="ECO:0000256" key="8">
    <source>
        <dbReference type="ARBA" id="ARBA00043957"/>
    </source>
</evidence>
<dbReference type="GO" id="GO:0071038">
    <property type="term" value="P:TRAMP-dependent tRNA surveillance pathway"/>
    <property type="evidence" value="ECO:0007669"/>
    <property type="project" value="TreeGrafter"/>
</dbReference>
<dbReference type="InterPro" id="IPR012337">
    <property type="entry name" value="RNaseH-like_sf"/>
</dbReference>
<dbReference type="Pfam" id="PF08066">
    <property type="entry name" value="PMC2NT"/>
    <property type="match status" value="1"/>
</dbReference>
<dbReference type="InterPro" id="IPR049559">
    <property type="entry name" value="Rrp6p-like_exo"/>
</dbReference>
<dbReference type="InterPro" id="IPR045092">
    <property type="entry name" value="Rrp6-like"/>
</dbReference>
<evidence type="ECO:0000256" key="5">
    <source>
        <dbReference type="ARBA" id="ARBA00022835"/>
    </source>
</evidence>
<dbReference type="EMBL" id="QEAO01000005">
    <property type="protein sequence ID" value="TPX36234.1"/>
    <property type="molecule type" value="Genomic_DNA"/>
</dbReference>
<organism evidence="11 12">
    <name type="scientific">Synchytrium microbalum</name>
    <dbReference type="NCBI Taxonomy" id="1806994"/>
    <lineage>
        <taxon>Eukaryota</taxon>
        <taxon>Fungi</taxon>
        <taxon>Fungi incertae sedis</taxon>
        <taxon>Chytridiomycota</taxon>
        <taxon>Chytridiomycota incertae sedis</taxon>
        <taxon>Chytridiomycetes</taxon>
        <taxon>Synchytriales</taxon>
        <taxon>Synchytriaceae</taxon>
        <taxon>Synchytrium</taxon>
    </lineage>
</organism>
<accession>A0A507CE79</accession>
<dbReference type="PROSITE" id="PS50967">
    <property type="entry name" value="HRDC"/>
    <property type="match status" value="1"/>
</dbReference>
<dbReference type="GO" id="GO:0005730">
    <property type="term" value="C:nucleolus"/>
    <property type="evidence" value="ECO:0007669"/>
    <property type="project" value="TreeGrafter"/>
</dbReference>
<dbReference type="RefSeq" id="XP_031026547.1">
    <property type="nucleotide sequence ID" value="XM_031167471.1"/>
</dbReference>
<dbReference type="PANTHER" id="PTHR12124:SF47">
    <property type="entry name" value="EXOSOME COMPONENT 10"/>
    <property type="match status" value="1"/>
</dbReference>
<dbReference type="PANTHER" id="PTHR12124">
    <property type="entry name" value="POLYMYOSITIS/SCLERODERMA AUTOANTIGEN-RELATED"/>
    <property type="match status" value="1"/>
</dbReference>
<evidence type="ECO:0000313" key="11">
    <source>
        <dbReference type="EMBL" id="TPX36234.1"/>
    </source>
</evidence>
<keyword evidence="3" id="KW-0540">Nuclease</keyword>
<dbReference type="GO" id="GO:0071037">
    <property type="term" value="P:nuclear polyadenylation-dependent snRNA catabolic process"/>
    <property type="evidence" value="ECO:0007669"/>
    <property type="project" value="TreeGrafter"/>
</dbReference>
<dbReference type="GO" id="GO:0071036">
    <property type="term" value="P:nuclear polyadenylation-dependent snoRNA catabolic process"/>
    <property type="evidence" value="ECO:0007669"/>
    <property type="project" value="TreeGrafter"/>
</dbReference>
<dbReference type="InterPro" id="IPR036397">
    <property type="entry name" value="RNaseH_sf"/>
</dbReference>
<dbReference type="Pfam" id="PF01612">
    <property type="entry name" value="DNA_pol_A_exo1"/>
    <property type="match status" value="1"/>
</dbReference>
<dbReference type="GO" id="GO:0000176">
    <property type="term" value="C:nuclear exosome (RNase complex)"/>
    <property type="evidence" value="ECO:0007669"/>
    <property type="project" value="InterPro"/>
</dbReference>
<comment type="caution">
    <text evidence="11">The sequence shown here is derived from an EMBL/GenBank/DDBJ whole genome shotgun (WGS) entry which is preliminary data.</text>
</comment>
<evidence type="ECO:0000313" key="12">
    <source>
        <dbReference type="Proteomes" id="UP000319731"/>
    </source>
</evidence>
<dbReference type="GO" id="GO:0071040">
    <property type="term" value="P:nuclear polyadenylation-dependent antisense transcript catabolic process"/>
    <property type="evidence" value="ECO:0007669"/>
    <property type="project" value="TreeGrafter"/>
</dbReference>
<evidence type="ECO:0000256" key="7">
    <source>
        <dbReference type="ARBA" id="ARBA00023242"/>
    </source>
</evidence>
<evidence type="ECO:0000256" key="2">
    <source>
        <dbReference type="ARBA" id="ARBA00022552"/>
    </source>
</evidence>
<dbReference type="GeneID" id="42002768"/>
<name>A0A507CE79_9FUNG</name>
<dbReference type="SUPFAM" id="SSF47819">
    <property type="entry name" value="HRDC-like"/>
    <property type="match status" value="1"/>
</dbReference>